<gene>
    <name evidence="4" type="ORF">C1I91_23850</name>
</gene>
<dbReference type="PANTHER" id="PTHR34978">
    <property type="entry name" value="POSSIBLE SENSOR-TRANSDUCER PROTEIN BLAR"/>
    <property type="match status" value="1"/>
</dbReference>
<dbReference type="OrthoDB" id="9762883at2"/>
<feature type="transmembrane region" description="Helical" evidence="2">
    <location>
        <begin position="39"/>
        <end position="56"/>
    </location>
</feature>
<feature type="compositionally biased region" description="Polar residues" evidence="1">
    <location>
        <begin position="92"/>
        <end position="107"/>
    </location>
</feature>
<feature type="domain" description="Peptidase M56" evidence="3">
    <location>
        <begin position="10"/>
        <end position="325"/>
    </location>
</feature>
<keyword evidence="5" id="KW-1185">Reference proteome</keyword>
<feature type="region of interest" description="Disordered" evidence="1">
    <location>
        <begin position="92"/>
        <end position="117"/>
    </location>
</feature>
<dbReference type="CDD" id="cd07341">
    <property type="entry name" value="M56_BlaR1_MecR1_like"/>
    <property type="match status" value="1"/>
</dbReference>
<evidence type="ECO:0000259" key="3">
    <source>
        <dbReference type="Pfam" id="PF05569"/>
    </source>
</evidence>
<feature type="compositionally biased region" description="Basic and acidic residues" evidence="1">
    <location>
        <begin position="108"/>
        <end position="117"/>
    </location>
</feature>
<keyword evidence="2" id="KW-1133">Transmembrane helix</keyword>
<dbReference type="Pfam" id="PF05569">
    <property type="entry name" value="Peptidase_M56"/>
    <property type="match status" value="1"/>
</dbReference>
<dbReference type="InterPro" id="IPR008756">
    <property type="entry name" value="Peptidase_M56"/>
</dbReference>
<keyword evidence="2" id="KW-0812">Transmembrane</keyword>
<feature type="transmembrane region" description="Helical" evidence="2">
    <location>
        <begin position="333"/>
        <end position="351"/>
    </location>
</feature>
<evidence type="ECO:0000313" key="5">
    <source>
        <dbReference type="Proteomes" id="UP000286268"/>
    </source>
</evidence>
<protein>
    <recommendedName>
        <fullName evidence="3">Peptidase M56 domain-containing protein</fullName>
    </recommendedName>
</protein>
<feature type="transmembrane region" description="Helical" evidence="2">
    <location>
        <begin position="6"/>
        <end position="27"/>
    </location>
</feature>
<dbReference type="RefSeq" id="WP_128215142.1">
    <property type="nucleotide sequence ID" value="NZ_CP025746.1"/>
</dbReference>
<evidence type="ECO:0000256" key="2">
    <source>
        <dbReference type="SAM" id="Phobius"/>
    </source>
</evidence>
<sequence length="660" mass="75571">MNLEVLFKIILSLSFMGSIVAISIMLVKRIFKTKLKANWHYLIWFLLIVRLLMPYAPESKFSVFNILKLSSYSMSTDKISFNNKDIDAFQTTNNHDTSKNNQNNIKSDSQENLKDNNHISKTNGSTLDYKTLSIIWAIGAAILFLNIVVVNRTFAMKLNLKPKCKDESTLKLLVQCKISMSIARDIPIVDVDNNSVPSIYGWIKPRLLISFETLSNLSEQEKRYIFMHELGHLKRKDVLVNWLLIILQCLHWFNPLIWYSFFKMREDCEIACDSYVLSKLNDFEYKSYGETIINLASTITRDRFGIVTTSMVRNKSSIKTRIKMIAAHGKHSFKWALAAGALILVIVLVGMTNGKGKVFNKNSGPQVNIIATLGGLTDEEYGEVGTKELKSASKDDFRKLYLKVEIANAKNVSSKLLEVPESEDIVKPLNNSNNRFWFGPSSYQNNDSEDFATAERTPIIYYKGLSDDEVKELLKTIKIEVGWTNEDGSEYRKEYLLGDVLNFDKSKADTSETASEEQATNLASNFFEQFYNIESSDAIATLQPTNYENAYIPFKKYMTNEAISDLVSNRFYLRNIKFSADNQARGKIKNIEFEKSFKDSKENKLETNFTVTIQETYTKDNTVKTDEEKGRIGLIFENNQWKINTFSIDTMSKLLNQSVK</sequence>
<evidence type="ECO:0000313" key="4">
    <source>
        <dbReference type="EMBL" id="QAA34427.1"/>
    </source>
</evidence>
<dbReference type="InterPro" id="IPR052173">
    <property type="entry name" value="Beta-lactam_resp_regulator"/>
</dbReference>
<accession>A0A410DZD5</accession>
<dbReference type="AlphaFoldDB" id="A0A410DZD5"/>
<organism evidence="4 5">
    <name type="scientific">Clostridium manihotivorum</name>
    <dbReference type="NCBI Taxonomy" id="2320868"/>
    <lineage>
        <taxon>Bacteria</taxon>
        <taxon>Bacillati</taxon>
        <taxon>Bacillota</taxon>
        <taxon>Clostridia</taxon>
        <taxon>Eubacteriales</taxon>
        <taxon>Clostridiaceae</taxon>
        <taxon>Clostridium</taxon>
    </lineage>
</organism>
<dbReference type="Proteomes" id="UP000286268">
    <property type="component" value="Chromosome"/>
</dbReference>
<dbReference type="EMBL" id="CP025746">
    <property type="protein sequence ID" value="QAA34427.1"/>
    <property type="molecule type" value="Genomic_DNA"/>
</dbReference>
<feature type="transmembrane region" description="Helical" evidence="2">
    <location>
        <begin position="134"/>
        <end position="155"/>
    </location>
</feature>
<dbReference type="PANTHER" id="PTHR34978:SF3">
    <property type="entry name" value="SLR0241 PROTEIN"/>
    <property type="match status" value="1"/>
</dbReference>
<name>A0A410DZD5_9CLOT</name>
<dbReference type="KEGG" id="cmah:C1I91_23850"/>
<proteinExistence type="predicted"/>
<reference evidence="4 5" key="1">
    <citation type="submission" date="2018-01" db="EMBL/GenBank/DDBJ databases">
        <title>Genome Sequencing and Assembly of Anaerobacter polyendosporus strain CT4.</title>
        <authorList>
            <person name="Tachaapaikoon C."/>
            <person name="Sutheeworapong S."/>
            <person name="Jenjaroenpun P."/>
            <person name="Wongsurawat T."/>
            <person name="Nookeaw I."/>
            <person name="Cheawchanlertfa P."/>
            <person name="Kosugi A."/>
            <person name="Cheevadhanarak S."/>
            <person name="Ratanakhanokchai K."/>
        </authorList>
    </citation>
    <scope>NUCLEOTIDE SEQUENCE [LARGE SCALE GENOMIC DNA]</scope>
    <source>
        <strain evidence="4 5">CT4</strain>
    </source>
</reference>
<evidence type="ECO:0000256" key="1">
    <source>
        <dbReference type="SAM" id="MobiDB-lite"/>
    </source>
</evidence>
<keyword evidence="2" id="KW-0472">Membrane</keyword>